<dbReference type="EMBL" id="JBHTBQ010000011">
    <property type="protein sequence ID" value="MFC7419516.1"/>
    <property type="molecule type" value="Genomic_DNA"/>
</dbReference>
<evidence type="ECO:0000313" key="2">
    <source>
        <dbReference type="Proteomes" id="UP001596473"/>
    </source>
</evidence>
<dbReference type="Proteomes" id="UP001596473">
    <property type="component" value="Unassembled WGS sequence"/>
</dbReference>
<gene>
    <name evidence="1" type="ORF">ACFQNF_06450</name>
</gene>
<keyword evidence="2" id="KW-1185">Reference proteome</keyword>
<organism evidence="1 2">
    <name type="scientific">Iodobacter arcticus</name>
    <dbReference type="NCBI Taxonomy" id="590593"/>
    <lineage>
        <taxon>Bacteria</taxon>
        <taxon>Pseudomonadati</taxon>
        <taxon>Pseudomonadota</taxon>
        <taxon>Betaproteobacteria</taxon>
        <taxon>Neisseriales</taxon>
        <taxon>Chitinibacteraceae</taxon>
        <taxon>Iodobacter</taxon>
    </lineage>
</organism>
<accession>A0ABW2QUX2</accession>
<reference evidence="2" key="1">
    <citation type="journal article" date="2019" name="Int. J. Syst. Evol. Microbiol.">
        <title>The Global Catalogue of Microorganisms (GCM) 10K type strain sequencing project: providing services to taxonomists for standard genome sequencing and annotation.</title>
        <authorList>
            <consortium name="The Broad Institute Genomics Platform"/>
            <consortium name="The Broad Institute Genome Sequencing Center for Infectious Disease"/>
            <person name="Wu L."/>
            <person name="Ma J."/>
        </authorList>
    </citation>
    <scope>NUCLEOTIDE SEQUENCE [LARGE SCALE GENOMIC DNA]</scope>
    <source>
        <strain evidence="2">CCUG 62945</strain>
    </source>
</reference>
<comment type="caution">
    <text evidence="1">The sequence shown here is derived from an EMBL/GenBank/DDBJ whole genome shotgun (WGS) entry which is preliminary data.</text>
</comment>
<proteinExistence type="predicted"/>
<dbReference type="RefSeq" id="WP_380187042.1">
    <property type="nucleotide sequence ID" value="NZ_JBHTBQ010000011.1"/>
</dbReference>
<protein>
    <submittedName>
        <fullName evidence="1">Uncharacterized protein</fullName>
    </submittedName>
</protein>
<name>A0ABW2QUX2_9NEIS</name>
<evidence type="ECO:0000313" key="1">
    <source>
        <dbReference type="EMBL" id="MFC7419516.1"/>
    </source>
</evidence>
<sequence>MPSSDLHPLSLEKLLPFALLAVAEVEDPHRVKAALALNALRLRFPQWTIYSEQLLEHAQFFNTPAMAGPITPQLSFPIKYGPRAAERFMISAVFPLAYRAAQDWVEQIGLAALMMHFRLRALSESSYLAHRLSIWLSFVEAEKVITNPFQRALLLERFVEFIAHAFYGVAEDCSVSAQRFDFASALKLCARCPGFFAHHLIALAWLYKARIGLNTDEIQQAYQSIASTVFVQYGETDDHLLPPLPWRECSDADWPQHLLQFALQLRSNIHIATLAEALSVLWDASDLAGRSELLNAMDRLLNAQSG</sequence>